<reference evidence="2 3" key="1">
    <citation type="submission" date="2019-07" db="EMBL/GenBank/DDBJ databases">
        <title>Tomitella cavernea sp. nov., an actinomycete isolated from soil.</title>
        <authorList>
            <person name="Cheng J."/>
        </authorList>
    </citation>
    <scope>NUCLEOTIDE SEQUENCE [LARGE SCALE GENOMIC DNA]</scope>
    <source>
        <strain evidence="2 3">HY188</strain>
        <plasmid evidence="2 3">unnamed</plasmid>
    </source>
</reference>
<feature type="transmembrane region" description="Helical" evidence="1">
    <location>
        <begin position="77"/>
        <end position="99"/>
    </location>
</feature>
<geneLocation type="plasmid" evidence="2">
    <name>unnamed</name>
</geneLocation>
<reference evidence="2 3" key="2">
    <citation type="submission" date="2019-07" db="EMBL/GenBank/DDBJ databases">
        <authorList>
            <person name="Huang Y."/>
        </authorList>
    </citation>
    <scope>NUCLEOTIDE SEQUENCE [LARGE SCALE GENOMIC DNA]</scope>
    <source>
        <strain evidence="2 3">HY188</strain>
        <plasmid evidence="2 3">unnamed</plasmid>
    </source>
</reference>
<evidence type="ECO:0000256" key="1">
    <source>
        <dbReference type="SAM" id="Phobius"/>
    </source>
</evidence>
<keyword evidence="2" id="KW-0614">Plasmid</keyword>
<dbReference type="RefSeq" id="WP_143910927.1">
    <property type="nucleotide sequence ID" value="NZ_CP041766.1"/>
</dbReference>
<keyword evidence="1" id="KW-0472">Membrane</keyword>
<name>A0A516X8X4_9ACTN</name>
<protein>
    <submittedName>
        <fullName evidence="2">Uncharacterized protein</fullName>
    </submittedName>
</protein>
<organism evidence="2 3">
    <name type="scientific">Tomitella fengzijianii</name>
    <dbReference type="NCBI Taxonomy" id="2597660"/>
    <lineage>
        <taxon>Bacteria</taxon>
        <taxon>Bacillati</taxon>
        <taxon>Actinomycetota</taxon>
        <taxon>Actinomycetes</taxon>
        <taxon>Mycobacteriales</taxon>
        <taxon>Tomitella</taxon>
    </lineage>
</organism>
<keyword evidence="1" id="KW-0812">Transmembrane</keyword>
<keyword evidence="1" id="KW-1133">Transmembrane helix</keyword>
<evidence type="ECO:0000313" key="2">
    <source>
        <dbReference type="EMBL" id="QDQ99524.1"/>
    </source>
</evidence>
<dbReference type="AlphaFoldDB" id="A0A516X8X4"/>
<dbReference type="Proteomes" id="UP000317344">
    <property type="component" value="Plasmid unnamed"/>
</dbReference>
<dbReference type="EMBL" id="CP041766">
    <property type="protein sequence ID" value="QDQ99524.1"/>
    <property type="molecule type" value="Genomic_DNA"/>
</dbReference>
<evidence type="ECO:0000313" key="3">
    <source>
        <dbReference type="Proteomes" id="UP000317344"/>
    </source>
</evidence>
<feature type="transmembrane region" description="Helical" evidence="1">
    <location>
        <begin position="36"/>
        <end position="56"/>
    </location>
</feature>
<dbReference type="KEGG" id="toy:FO059_18185"/>
<accession>A0A516X8X4</accession>
<gene>
    <name evidence="2" type="ORF">FO059_18185</name>
</gene>
<sequence length="103" mass="10730">MNKAVLAVDNPFEKISPDLSILGPAMNDTWARVGSAAWAVALLFVVIKLIVGVAKMKSAEKRGYAQDASEYTGEAKVAGIALGVLVMLSVIVGSILFVVQPGA</sequence>
<keyword evidence="3" id="KW-1185">Reference proteome</keyword>
<proteinExistence type="predicted"/>